<protein>
    <recommendedName>
        <fullName evidence="7">dITP/XTP pyrophosphatase</fullName>
        <ecNumber evidence="7">3.6.1.66</ecNumber>
    </recommendedName>
    <alternativeName>
        <fullName evidence="7">Non-canonical purine NTP pyrophosphatase</fullName>
    </alternativeName>
    <alternativeName>
        <fullName evidence="7">Non-standard purine NTP pyrophosphatase</fullName>
    </alternativeName>
    <alternativeName>
        <fullName evidence="7">Nucleoside-triphosphate diphosphatase</fullName>
    </alternativeName>
    <alternativeName>
        <fullName evidence="7">Nucleoside-triphosphate pyrophosphatase</fullName>
        <shortName evidence="7">NTPase</shortName>
    </alternativeName>
</protein>
<feature type="binding site" evidence="7">
    <location>
        <position position="76"/>
    </location>
    <ligand>
        <name>Mg(2+)</name>
        <dbReference type="ChEBI" id="CHEBI:18420"/>
    </ligand>
</feature>
<comment type="caution">
    <text evidence="7">Lacks conserved residue(s) required for the propagation of feature annotation.</text>
</comment>
<proteinExistence type="inferred from homology"/>
<comment type="similarity">
    <text evidence="1 7 8">Belongs to the HAM1 NTPase family.</text>
</comment>
<dbReference type="Pfam" id="PF01725">
    <property type="entry name" value="Ham1p_like"/>
    <property type="match status" value="1"/>
</dbReference>
<feature type="binding site" evidence="7">
    <location>
        <position position="182"/>
    </location>
    <ligand>
        <name>substrate</name>
    </ligand>
</feature>
<comment type="catalytic activity">
    <reaction evidence="7">
        <text>dITP + H2O = dIMP + diphosphate + H(+)</text>
        <dbReference type="Rhea" id="RHEA:28342"/>
        <dbReference type="ChEBI" id="CHEBI:15377"/>
        <dbReference type="ChEBI" id="CHEBI:15378"/>
        <dbReference type="ChEBI" id="CHEBI:33019"/>
        <dbReference type="ChEBI" id="CHEBI:61194"/>
        <dbReference type="ChEBI" id="CHEBI:61382"/>
        <dbReference type="EC" id="3.6.1.66"/>
    </reaction>
</comment>
<feature type="binding site" evidence="7">
    <location>
        <begin position="8"/>
        <end position="13"/>
    </location>
    <ligand>
        <name>substrate</name>
    </ligand>
</feature>
<evidence type="ECO:0000256" key="3">
    <source>
        <dbReference type="ARBA" id="ARBA00022741"/>
    </source>
</evidence>
<dbReference type="InterPro" id="IPR020922">
    <property type="entry name" value="dITP/XTP_pyrophosphatase"/>
</dbReference>
<keyword evidence="6 7" id="KW-0546">Nucleotide metabolism</keyword>
<keyword evidence="5 7" id="KW-0460">Magnesium</keyword>
<dbReference type="RefSeq" id="WP_219779934.1">
    <property type="nucleotide sequence ID" value="NZ_JAHXPT010000007.1"/>
</dbReference>
<feature type="binding site" evidence="7">
    <location>
        <begin position="159"/>
        <end position="162"/>
    </location>
    <ligand>
        <name>substrate</name>
    </ligand>
</feature>
<dbReference type="GO" id="GO:0036220">
    <property type="term" value="F:ITP diphosphatase activity"/>
    <property type="evidence" value="ECO:0007669"/>
    <property type="project" value="UniProtKB-EC"/>
</dbReference>
<evidence type="ECO:0000256" key="4">
    <source>
        <dbReference type="ARBA" id="ARBA00022801"/>
    </source>
</evidence>
<evidence type="ECO:0000256" key="5">
    <source>
        <dbReference type="ARBA" id="ARBA00022842"/>
    </source>
</evidence>
<dbReference type="PANTHER" id="PTHR11067:SF9">
    <property type="entry name" value="INOSINE TRIPHOSPHATE PYROPHOSPHATASE"/>
    <property type="match status" value="1"/>
</dbReference>
<dbReference type="HAMAP" id="MF_01405">
    <property type="entry name" value="Non_canon_purine_NTPase"/>
    <property type="match status" value="1"/>
</dbReference>
<evidence type="ECO:0000256" key="6">
    <source>
        <dbReference type="ARBA" id="ARBA00023080"/>
    </source>
</evidence>
<keyword evidence="4 7" id="KW-0378">Hydrolase</keyword>
<gene>
    <name evidence="9" type="ORF">KYD98_10530</name>
</gene>
<dbReference type="CDD" id="cd00515">
    <property type="entry name" value="HAM1"/>
    <property type="match status" value="1"/>
</dbReference>
<evidence type="ECO:0000313" key="9">
    <source>
        <dbReference type="EMBL" id="MBW6410531.1"/>
    </source>
</evidence>
<dbReference type="InterPro" id="IPR029001">
    <property type="entry name" value="ITPase-like_fam"/>
</dbReference>
<dbReference type="EC" id="3.6.1.66" evidence="7"/>
<dbReference type="PANTHER" id="PTHR11067">
    <property type="entry name" value="INOSINE TRIPHOSPHATE PYROPHOSPHATASE/HAM1 PROTEIN"/>
    <property type="match status" value="1"/>
</dbReference>
<feature type="active site" description="Proton acceptor" evidence="7">
    <location>
        <position position="76"/>
    </location>
</feature>
<comment type="caution">
    <text evidence="9">The sequence shown here is derived from an EMBL/GenBank/DDBJ whole genome shotgun (WGS) entry which is preliminary data.</text>
</comment>
<dbReference type="NCBIfam" id="TIGR00042">
    <property type="entry name" value="RdgB/HAM1 family non-canonical purine NTP pyrophosphatase"/>
    <property type="match status" value="1"/>
</dbReference>
<comment type="function">
    <text evidence="7">Pyrophosphatase that catalyzes the hydrolysis of nucleoside triphosphates to their monophosphate derivatives, with a high preference for the non-canonical purine nucleotides XTP (xanthosine triphosphate), dITP (deoxyinosine triphosphate) and ITP. Seems to function as a house-cleaning enzyme that removes non-canonical purine nucleotides from the nucleotide pool, thus preventing their incorporation into DNA/RNA and avoiding chromosomal lesions.</text>
</comment>
<organism evidence="9 10">
    <name type="scientific">Clostridium weizhouense</name>
    <dbReference type="NCBI Taxonomy" id="2859781"/>
    <lineage>
        <taxon>Bacteria</taxon>
        <taxon>Bacillati</taxon>
        <taxon>Bacillota</taxon>
        <taxon>Clostridia</taxon>
        <taxon>Eubacteriales</taxon>
        <taxon>Clostridiaceae</taxon>
        <taxon>Clostridium</taxon>
    </lineage>
</organism>
<dbReference type="SUPFAM" id="SSF52972">
    <property type="entry name" value="ITPase-like"/>
    <property type="match status" value="1"/>
</dbReference>
<reference evidence="9 10" key="1">
    <citation type="submission" date="2021-07" db="EMBL/GenBank/DDBJ databases">
        <title>Clostridium weizhouense sp. nov., an anaerobic bacterium isolated from activated sludge of Petroleum wastewater.</title>
        <authorList>
            <person name="Li Q."/>
        </authorList>
    </citation>
    <scope>NUCLEOTIDE SEQUENCE [LARGE SCALE GENOMIC DNA]</scope>
    <source>
        <strain evidence="9 10">YB-6</strain>
    </source>
</reference>
<evidence type="ECO:0000256" key="7">
    <source>
        <dbReference type="HAMAP-Rule" id="MF_01405"/>
    </source>
</evidence>
<dbReference type="InterPro" id="IPR002637">
    <property type="entry name" value="RdgB/HAM1"/>
</dbReference>
<evidence type="ECO:0000313" key="10">
    <source>
        <dbReference type="Proteomes" id="UP001519921"/>
    </source>
</evidence>
<evidence type="ECO:0000256" key="1">
    <source>
        <dbReference type="ARBA" id="ARBA00008023"/>
    </source>
</evidence>
<sequence length="204" mass="22965">MKKIILASNNIKKVKEIKQILNDLDVEIKSLNEEKINIDVIEDGKTFEENAKKKAKEIYELLRERGDKDFIVLADDSGLCVDYLNGEPGIYSARYSGEHGNDEANNKKLLEKLKGVSDKERGAKFICQIALFDEEGAYYGITGEVKGYILNNIHGNGGFGYDPLFFYPSLNKSFAELNSDEKNLISHRGKALSKLKDLIVNLIK</sequence>
<dbReference type="EMBL" id="JAHXPT010000007">
    <property type="protein sequence ID" value="MBW6410531.1"/>
    <property type="molecule type" value="Genomic_DNA"/>
</dbReference>
<accession>A0ABS7AQ60</accession>
<keyword evidence="2 7" id="KW-0479">Metal-binding</keyword>
<evidence type="ECO:0000256" key="8">
    <source>
        <dbReference type="RuleBase" id="RU003781"/>
    </source>
</evidence>
<comment type="cofactor">
    <cofactor evidence="7">
        <name>Mg(2+)</name>
        <dbReference type="ChEBI" id="CHEBI:18420"/>
    </cofactor>
    <text evidence="7">Binds 1 Mg(2+) ion per subunit.</text>
</comment>
<dbReference type="Proteomes" id="UP001519921">
    <property type="component" value="Unassembled WGS sequence"/>
</dbReference>
<dbReference type="NCBIfam" id="NF011397">
    <property type="entry name" value="PRK14822.1"/>
    <property type="match status" value="1"/>
</dbReference>
<evidence type="ECO:0000256" key="2">
    <source>
        <dbReference type="ARBA" id="ARBA00022723"/>
    </source>
</evidence>
<name>A0ABS7AQ60_9CLOT</name>
<feature type="binding site" evidence="7">
    <location>
        <position position="77"/>
    </location>
    <ligand>
        <name>substrate</name>
    </ligand>
</feature>
<comment type="catalytic activity">
    <reaction evidence="7">
        <text>ITP + H2O = IMP + diphosphate + H(+)</text>
        <dbReference type="Rhea" id="RHEA:29399"/>
        <dbReference type="ChEBI" id="CHEBI:15377"/>
        <dbReference type="ChEBI" id="CHEBI:15378"/>
        <dbReference type="ChEBI" id="CHEBI:33019"/>
        <dbReference type="ChEBI" id="CHEBI:58053"/>
        <dbReference type="ChEBI" id="CHEBI:61402"/>
        <dbReference type="EC" id="3.6.1.66"/>
    </reaction>
</comment>
<dbReference type="Gene3D" id="3.90.950.10">
    <property type="match status" value="1"/>
</dbReference>
<comment type="subunit">
    <text evidence="7">Homodimer.</text>
</comment>
<keyword evidence="3 7" id="KW-0547">Nucleotide-binding</keyword>
<comment type="catalytic activity">
    <reaction evidence="7">
        <text>XTP + H2O = XMP + diphosphate + H(+)</text>
        <dbReference type="Rhea" id="RHEA:28610"/>
        <dbReference type="ChEBI" id="CHEBI:15377"/>
        <dbReference type="ChEBI" id="CHEBI:15378"/>
        <dbReference type="ChEBI" id="CHEBI:33019"/>
        <dbReference type="ChEBI" id="CHEBI:57464"/>
        <dbReference type="ChEBI" id="CHEBI:61314"/>
        <dbReference type="EC" id="3.6.1.66"/>
    </reaction>
</comment>
<feature type="binding site" evidence="7">
    <location>
        <begin position="187"/>
        <end position="188"/>
    </location>
    <ligand>
        <name>substrate</name>
    </ligand>
</feature>
<keyword evidence="10" id="KW-1185">Reference proteome</keyword>